<feature type="domain" description="HTH tetR-type" evidence="6">
    <location>
        <begin position="11"/>
        <end position="71"/>
    </location>
</feature>
<organism evidence="7 8">
    <name type="scientific">Herbiconiux ginsengi</name>
    <dbReference type="NCBI Taxonomy" id="381665"/>
    <lineage>
        <taxon>Bacteria</taxon>
        <taxon>Bacillati</taxon>
        <taxon>Actinomycetota</taxon>
        <taxon>Actinomycetes</taxon>
        <taxon>Micrococcales</taxon>
        <taxon>Microbacteriaceae</taxon>
        <taxon>Herbiconiux</taxon>
    </lineage>
</organism>
<dbReference type="STRING" id="381665.SAMN05216554_0881"/>
<keyword evidence="3 5" id="KW-0238">DNA-binding</keyword>
<evidence type="ECO:0000256" key="1">
    <source>
        <dbReference type="ARBA" id="ARBA00022491"/>
    </source>
</evidence>
<dbReference type="OrthoDB" id="3210235at2"/>
<evidence type="ECO:0000256" key="3">
    <source>
        <dbReference type="ARBA" id="ARBA00023125"/>
    </source>
</evidence>
<dbReference type="SUPFAM" id="SSF46689">
    <property type="entry name" value="Homeodomain-like"/>
    <property type="match status" value="1"/>
</dbReference>
<keyword evidence="8" id="KW-1185">Reference proteome</keyword>
<dbReference type="Proteomes" id="UP000198891">
    <property type="component" value="Unassembled WGS sequence"/>
</dbReference>
<dbReference type="RefSeq" id="WP_092549283.1">
    <property type="nucleotide sequence ID" value="NZ_FNPZ01000001.1"/>
</dbReference>
<feature type="DNA-binding region" description="H-T-H motif" evidence="5">
    <location>
        <begin position="34"/>
        <end position="53"/>
    </location>
</feature>
<evidence type="ECO:0000256" key="4">
    <source>
        <dbReference type="ARBA" id="ARBA00023163"/>
    </source>
</evidence>
<dbReference type="InterPro" id="IPR039538">
    <property type="entry name" value="BetI_C"/>
</dbReference>
<sequence>MARLGSSAKGVARREQILLTAMDVLGHDGYRNTSLRGIGRALDIEPAHILYYFDSREELLQKVVERWDANTVAEYGHPVTPEVALDFYVRAIRDNLRIPGIVHLYLTLAAEAVHPDHSAHAFFVARFRRVRELLRDGIRHEQALGHIDAALDADREARRLIALADGLQLQALVDPEIDAPGDLEAAVTALRGGAAGVVPGG</sequence>
<dbReference type="PANTHER" id="PTHR47506:SF6">
    <property type="entry name" value="HTH-TYPE TRANSCRIPTIONAL REPRESSOR NEMR"/>
    <property type="match status" value="1"/>
</dbReference>
<dbReference type="AlphaFoldDB" id="A0A1H3L919"/>
<evidence type="ECO:0000259" key="6">
    <source>
        <dbReference type="PROSITE" id="PS50977"/>
    </source>
</evidence>
<dbReference type="PANTHER" id="PTHR47506">
    <property type="entry name" value="TRANSCRIPTIONAL REGULATORY PROTEIN"/>
    <property type="match status" value="1"/>
</dbReference>
<proteinExistence type="predicted"/>
<evidence type="ECO:0000256" key="2">
    <source>
        <dbReference type="ARBA" id="ARBA00023015"/>
    </source>
</evidence>
<dbReference type="Pfam" id="PF13977">
    <property type="entry name" value="TetR_C_6"/>
    <property type="match status" value="1"/>
</dbReference>
<evidence type="ECO:0000313" key="8">
    <source>
        <dbReference type="Proteomes" id="UP000198891"/>
    </source>
</evidence>
<protein>
    <submittedName>
        <fullName evidence="7">Transcriptional regulator, TetR family</fullName>
    </submittedName>
</protein>
<dbReference type="EMBL" id="FNPZ01000001">
    <property type="protein sequence ID" value="SDY60881.1"/>
    <property type="molecule type" value="Genomic_DNA"/>
</dbReference>
<dbReference type="Pfam" id="PF00440">
    <property type="entry name" value="TetR_N"/>
    <property type="match status" value="1"/>
</dbReference>
<name>A0A1H3L919_9MICO</name>
<reference evidence="7 8" key="1">
    <citation type="submission" date="2016-10" db="EMBL/GenBank/DDBJ databases">
        <authorList>
            <person name="de Groot N.N."/>
        </authorList>
    </citation>
    <scope>NUCLEOTIDE SEQUENCE [LARGE SCALE GENOMIC DNA]</scope>
    <source>
        <strain evidence="7 8">CGMCC 4.3491</strain>
    </source>
</reference>
<evidence type="ECO:0000256" key="5">
    <source>
        <dbReference type="PROSITE-ProRule" id="PRU00335"/>
    </source>
</evidence>
<dbReference type="InterPro" id="IPR009057">
    <property type="entry name" value="Homeodomain-like_sf"/>
</dbReference>
<dbReference type="SUPFAM" id="SSF48498">
    <property type="entry name" value="Tetracyclin repressor-like, C-terminal domain"/>
    <property type="match status" value="1"/>
</dbReference>
<dbReference type="GO" id="GO:0003677">
    <property type="term" value="F:DNA binding"/>
    <property type="evidence" value="ECO:0007669"/>
    <property type="project" value="UniProtKB-UniRule"/>
</dbReference>
<dbReference type="Gene3D" id="1.10.357.10">
    <property type="entry name" value="Tetracycline Repressor, domain 2"/>
    <property type="match status" value="1"/>
</dbReference>
<evidence type="ECO:0000313" key="7">
    <source>
        <dbReference type="EMBL" id="SDY60881.1"/>
    </source>
</evidence>
<dbReference type="InterPro" id="IPR001647">
    <property type="entry name" value="HTH_TetR"/>
</dbReference>
<accession>A0A1H3L919</accession>
<dbReference type="InterPro" id="IPR036271">
    <property type="entry name" value="Tet_transcr_reg_TetR-rel_C_sf"/>
</dbReference>
<gene>
    <name evidence="7" type="ORF">SAMN05216554_0881</name>
</gene>
<keyword evidence="1" id="KW-0678">Repressor</keyword>
<dbReference type="PROSITE" id="PS50977">
    <property type="entry name" value="HTH_TETR_2"/>
    <property type="match status" value="1"/>
</dbReference>
<keyword evidence="4" id="KW-0804">Transcription</keyword>
<keyword evidence="2" id="KW-0805">Transcription regulation</keyword>